<protein>
    <submittedName>
        <fullName evidence="8">Tight adherence protein B</fullName>
    </submittedName>
</protein>
<evidence type="ECO:0000313" key="8">
    <source>
        <dbReference type="EMBL" id="TQO19400.1"/>
    </source>
</evidence>
<evidence type="ECO:0000256" key="6">
    <source>
        <dbReference type="SAM" id="Phobius"/>
    </source>
</evidence>
<feature type="transmembrane region" description="Helical" evidence="6">
    <location>
        <begin position="149"/>
        <end position="173"/>
    </location>
</feature>
<dbReference type="OrthoDB" id="3267562at2"/>
<evidence type="ECO:0000256" key="3">
    <source>
        <dbReference type="ARBA" id="ARBA00022692"/>
    </source>
</evidence>
<dbReference type="PANTHER" id="PTHR35007">
    <property type="entry name" value="INTEGRAL MEMBRANE PROTEIN-RELATED"/>
    <property type="match status" value="1"/>
</dbReference>
<organism evidence="8 9">
    <name type="scientific">Rhodoglobus vestalii</name>
    <dbReference type="NCBI Taxonomy" id="193384"/>
    <lineage>
        <taxon>Bacteria</taxon>
        <taxon>Bacillati</taxon>
        <taxon>Actinomycetota</taxon>
        <taxon>Actinomycetes</taxon>
        <taxon>Micrococcales</taxon>
        <taxon>Microbacteriaceae</taxon>
        <taxon>Rhodoglobus</taxon>
    </lineage>
</organism>
<evidence type="ECO:0000256" key="1">
    <source>
        <dbReference type="ARBA" id="ARBA00004651"/>
    </source>
</evidence>
<feature type="transmembrane region" description="Helical" evidence="6">
    <location>
        <begin position="120"/>
        <end position="143"/>
    </location>
</feature>
<evidence type="ECO:0000259" key="7">
    <source>
        <dbReference type="Pfam" id="PF00482"/>
    </source>
</evidence>
<evidence type="ECO:0000256" key="2">
    <source>
        <dbReference type="ARBA" id="ARBA00022475"/>
    </source>
</evidence>
<dbReference type="EMBL" id="VFRA01000001">
    <property type="protein sequence ID" value="TQO19400.1"/>
    <property type="molecule type" value="Genomic_DNA"/>
</dbReference>
<name>A0A8H2K589_9MICO</name>
<dbReference type="Pfam" id="PF00482">
    <property type="entry name" value="T2SSF"/>
    <property type="match status" value="1"/>
</dbReference>
<feature type="transmembrane region" description="Helical" evidence="6">
    <location>
        <begin position="77"/>
        <end position="99"/>
    </location>
</feature>
<keyword evidence="4 6" id="KW-1133">Transmembrane helix</keyword>
<comment type="caution">
    <text evidence="8">The sequence shown here is derived from an EMBL/GenBank/DDBJ whole genome shotgun (WGS) entry which is preliminary data.</text>
</comment>
<evidence type="ECO:0000256" key="4">
    <source>
        <dbReference type="ARBA" id="ARBA00022989"/>
    </source>
</evidence>
<keyword evidence="3 6" id="KW-0812">Transmembrane</keyword>
<keyword evidence="9" id="KW-1185">Reference proteome</keyword>
<proteinExistence type="predicted"/>
<sequence length="306" mass="31421">MRRSPSQLPEVAGVTQRLAVLLNAGLTPLSAWQHVARGRPAESVAAAVATTGADDREGAPDRIVRASETLTSLDRQAWSSLAAAWFVAGAVGAPLAGALRTHAKALRMLVHVQREVATALAAPVATARMVLALPAVGLVFGALLGFDTLGILLTTPIGWGCLGVGGALIVVAVRWNRRLVRSATPTRAAPGLECELMAIAVSGGGSLVRARGVVAGALERFGLAGDGQHLDEVLQLSQEAGVPAAELLRAEADELRLTADADARARAAALSVRLMLPLGLCVLPAFMVLGVLPLMVAVISSTVAGF</sequence>
<reference evidence="8 9" key="1">
    <citation type="submission" date="2019-06" db="EMBL/GenBank/DDBJ databases">
        <title>Sequencing the genomes of 1000 actinobacteria strains.</title>
        <authorList>
            <person name="Klenk H.-P."/>
        </authorList>
    </citation>
    <scope>NUCLEOTIDE SEQUENCE [LARGE SCALE GENOMIC DNA]</scope>
    <source>
        <strain evidence="8 9">DSM 21947</strain>
    </source>
</reference>
<evidence type="ECO:0000313" key="9">
    <source>
        <dbReference type="Proteomes" id="UP000316560"/>
    </source>
</evidence>
<comment type="subcellular location">
    <subcellularLocation>
        <location evidence="1">Cell membrane</location>
        <topology evidence="1">Multi-pass membrane protein</topology>
    </subcellularLocation>
</comment>
<dbReference type="PANTHER" id="PTHR35007:SF4">
    <property type="entry name" value="CONSERVED TRANSMEMBRANE PROTEIN-RELATED"/>
    <property type="match status" value="1"/>
</dbReference>
<gene>
    <name evidence="8" type="ORF">FB472_0946</name>
</gene>
<dbReference type="AlphaFoldDB" id="A0A8H2K589"/>
<accession>A0A8H2K589</accession>
<dbReference type="InterPro" id="IPR018076">
    <property type="entry name" value="T2SS_GspF_dom"/>
</dbReference>
<keyword evidence="5 6" id="KW-0472">Membrane</keyword>
<evidence type="ECO:0000256" key="5">
    <source>
        <dbReference type="ARBA" id="ARBA00023136"/>
    </source>
</evidence>
<keyword evidence="2" id="KW-1003">Cell membrane</keyword>
<dbReference type="Proteomes" id="UP000316560">
    <property type="component" value="Unassembled WGS sequence"/>
</dbReference>
<feature type="transmembrane region" description="Helical" evidence="6">
    <location>
        <begin position="274"/>
        <end position="299"/>
    </location>
</feature>
<feature type="domain" description="Type II secretion system protein GspF" evidence="7">
    <location>
        <begin position="15"/>
        <end position="140"/>
    </location>
</feature>
<dbReference type="GO" id="GO:0005886">
    <property type="term" value="C:plasma membrane"/>
    <property type="evidence" value="ECO:0007669"/>
    <property type="project" value="UniProtKB-SubCell"/>
</dbReference>